<evidence type="ECO:0000313" key="4">
    <source>
        <dbReference type="Proteomes" id="UP000061457"/>
    </source>
</evidence>
<name>A0A0S2JXA6_9GAMM</name>
<dbReference type="EMBL" id="CP013187">
    <property type="protein sequence ID" value="ALO40593.1"/>
    <property type="molecule type" value="Genomic_DNA"/>
</dbReference>
<feature type="domain" description="WYL" evidence="2">
    <location>
        <begin position="139"/>
        <end position="202"/>
    </location>
</feature>
<dbReference type="PANTHER" id="PTHR34580:SF3">
    <property type="entry name" value="PROTEIN PAFB"/>
    <property type="match status" value="1"/>
</dbReference>
<dbReference type="RefSeq" id="WP_058028380.1">
    <property type="nucleotide sequence ID" value="NZ_CP013187.1"/>
</dbReference>
<dbReference type="InterPro" id="IPR036388">
    <property type="entry name" value="WH-like_DNA-bd_sf"/>
</dbReference>
<dbReference type="PANTHER" id="PTHR34580">
    <property type="match status" value="1"/>
</dbReference>
<dbReference type="PATRIC" id="fig|161398.10.peg.65"/>
<dbReference type="STRING" id="161398.PP2015_64"/>
<dbReference type="InterPro" id="IPR013196">
    <property type="entry name" value="HTH_11"/>
</dbReference>
<dbReference type="InterPro" id="IPR036390">
    <property type="entry name" value="WH_DNA-bd_sf"/>
</dbReference>
<sequence length="230" mass="26268">MHKSERLFQLVNILKSRRLATRACDLATRLNVSERTIYRDIQHLQSSGVPIEGEAGIGYLISDYDLPPMMFTMDELQALLLGSKMVSAWTDPDLAEKAQSAITKIEAVLPAQLKQQTTDQPYLVSGWSHNAEHQSFTYTLRQGIEQKRCVDLHYSDAKQALTSRTVEPLGLVYWGGKWTLVAYCQLRADYREFRLDRIQGATLLDEDFNLHDAKNLDHYVALIKAKYEDC</sequence>
<dbReference type="SUPFAM" id="SSF46785">
    <property type="entry name" value="Winged helix' DNA-binding domain"/>
    <property type="match status" value="1"/>
</dbReference>
<gene>
    <name evidence="3" type="ORF">PP2015_64</name>
</gene>
<dbReference type="Gene3D" id="1.10.10.10">
    <property type="entry name" value="Winged helix-like DNA-binding domain superfamily/Winged helix DNA-binding domain"/>
    <property type="match status" value="1"/>
</dbReference>
<organism evidence="3 4">
    <name type="scientific">Pseudoalteromonas phenolica</name>
    <dbReference type="NCBI Taxonomy" id="161398"/>
    <lineage>
        <taxon>Bacteria</taxon>
        <taxon>Pseudomonadati</taxon>
        <taxon>Pseudomonadota</taxon>
        <taxon>Gammaproteobacteria</taxon>
        <taxon>Alteromonadales</taxon>
        <taxon>Pseudoalteromonadaceae</taxon>
        <taxon>Pseudoalteromonas</taxon>
    </lineage>
</organism>
<dbReference type="KEGG" id="pphe:PP2015_64"/>
<dbReference type="OrthoDB" id="9801656at2"/>
<dbReference type="InterPro" id="IPR026881">
    <property type="entry name" value="WYL_dom"/>
</dbReference>
<dbReference type="InterPro" id="IPR051534">
    <property type="entry name" value="CBASS_pafABC_assoc_protein"/>
</dbReference>
<dbReference type="Pfam" id="PF13280">
    <property type="entry name" value="WYL"/>
    <property type="match status" value="1"/>
</dbReference>
<proteinExistence type="predicted"/>
<accession>A0A0S2JXA6</accession>
<evidence type="ECO:0000259" key="1">
    <source>
        <dbReference type="Pfam" id="PF08279"/>
    </source>
</evidence>
<dbReference type="PROSITE" id="PS52050">
    <property type="entry name" value="WYL"/>
    <property type="match status" value="1"/>
</dbReference>
<feature type="domain" description="Helix-turn-helix type 11" evidence="1">
    <location>
        <begin position="6"/>
        <end position="59"/>
    </location>
</feature>
<keyword evidence="4" id="KW-1185">Reference proteome</keyword>
<evidence type="ECO:0000313" key="3">
    <source>
        <dbReference type="EMBL" id="ALO40593.1"/>
    </source>
</evidence>
<protein>
    <submittedName>
        <fullName evidence="3">Transcriptional regulator</fullName>
    </submittedName>
</protein>
<evidence type="ECO:0000259" key="2">
    <source>
        <dbReference type="Pfam" id="PF13280"/>
    </source>
</evidence>
<dbReference type="AlphaFoldDB" id="A0A0S2JXA6"/>
<reference evidence="3 4" key="1">
    <citation type="submission" date="2015-11" db="EMBL/GenBank/DDBJ databases">
        <authorList>
            <person name="Zhang Y."/>
            <person name="Guo Z."/>
        </authorList>
    </citation>
    <scope>NUCLEOTIDE SEQUENCE [LARGE SCALE GENOMIC DNA]</scope>
    <source>
        <strain evidence="3 4">KCTC 12086</strain>
    </source>
</reference>
<dbReference type="Pfam" id="PF08279">
    <property type="entry name" value="HTH_11"/>
    <property type="match status" value="1"/>
</dbReference>
<dbReference type="Proteomes" id="UP000061457">
    <property type="component" value="Chromosome I"/>
</dbReference>